<protein>
    <submittedName>
        <fullName evidence="4">HTH-type transcriptional repressor FabR</fullName>
    </submittedName>
</protein>
<dbReference type="OrthoDB" id="8617654at2"/>
<dbReference type="InterPro" id="IPR001647">
    <property type="entry name" value="HTH_TetR"/>
</dbReference>
<dbReference type="AlphaFoldDB" id="A0A6N8F4U7"/>
<dbReference type="PROSITE" id="PS50977">
    <property type="entry name" value="HTH_TETR_2"/>
    <property type="match status" value="1"/>
</dbReference>
<dbReference type="PANTHER" id="PTHR47752">
    <property type="entry name" value="HTH-TYPE TRANSCRIPTIONAL REPRESSOR FABR"/>
    <property type="match status" value="1"/>
</dbReference>
<name>A0A6N8F4U7_9GAMM</name>
<accession>A0A6N8F4U7</accession>
<dbReference type="GO" id="GO:0003677">
    <property type="term" value="F:DNA binding"/>
    <property type="evidence" value="ECO:0007669"/>
    <property type="project" value="UniProtKB-UniRule"/>
</dbReference>
<dbReference type="InterPro" id="IPR050692">
    <property type="entry name" value="HTH_transcr_repressor_FabR"/>
</dbReference>
<dbReference type="Gene3D" id="1.10.357.10">
    <property type="entry name" value="Tetracycline Repressor, domain 2"/>
    <property type="match status" value="1"/>
</dbReference>
<reference evidence="4 5" key="1">
    <citation type="submission" date="2019-11" db="EMBL/GenBank/DDBJ databases">
        <title>P. haliotis isolates from Z. marina roots.</title>
        <authorList>
            <person name="Cohen M."/>
            <person name="Jospin G."/>
            <person name="Eisen J.A."/>
            <person name="Coil D.A."/>
        </authorList>
    </citation>
    <scope>NUCLEOTIDE SEQUENCE [LARGE SCALE GENOMIC DNA]</scope>
    <source>
        <strain evidence="4 5">UCD-MCMsp1aY</strain>
    </source>
</reference>
<dbReference type="Proteomes" id="UP000439994">
    <property type="component" value="Unassembled WGS sequence"/>
</dbReference>
<evidence type="ECO:0000256" key="2">
    <source>
        <dbReference type="PROSITE-ProRule" id="PRU00335"/>
    </source>
</evidence>
<dbReference type="EMBL" id="WOCD01000001">
    <property type="protein sequence ID" value="MUH71198.1"/>
    <property type="molecule type" value="Genomic_DNA"/>
</dbReference>
<dbReference type="InterPro" id="IPR009057">
    <property type="entry name" value="Homeodomain-like_sf"/>
</dbReference>
<feature type="DNA-binding region" description="H-T-H motif" evidence="2">
    <location>
        <begin position="35"/>
        <end position="54"/>
    </location>
</feature>
<keyword evidence="1 2" id="KW-0238">DNA-binding</keyword>
<organism evidence="4 5">
    <name type="scientific">Psychrosphaera haliotis</name>
    <dbReference type="NCBI Taxonomy" id="555083"/>
    <lineage>
        <taxon>Bacteria</taxon>
        <taxon>Pseudomonadati</taxon>
        <taxon>Pseudomonadota</taxon>
        <taxon>Gammaproteobacteria</taxon>
        <taxon>Alteromonadales</taxon>
        <taxon>Pseudoalteromonadaceae</taxon>
        <taxon>Psychrosphaera</taxon>
    </lineage>
</organism>
<proteinExistence type="predicted"/>
<dbReference type="Pfam" id="PF00440">
    <property type="entry name" value="TetR_N"/>
    <property type="match status" value="1"/>
</dbReference>
<dbReference type="NCBIfam" id="NF008402">
    <property type="entry name" value="PRK11202.1"/>
    <property type="match status" value="1"/>
</dbReference>
<feature type="domain" description="HTH tetR-type" evidence="3">
    <location>
        <begin position="11"/>
        <end position="72"/>
    </location>
</feature>
<gene>
    <name evidence="4" type="primary">fabR</name>
    <name evidence="4" type="ORF">GNP35_01050</name>
</gene>
<dbReference type="Gene3D" id="1.10.10.60">
    <property type="entry name" value="Homeodomain-like"/>
    <property type="match status" value="1"/>
</dbReference>
<keyword evidence="5" id="KW-1185">Reference proteome</keyword>
<evidence type="ECO:0000313" key="4">
    <source>
        <dbReference type="EMBL" id="MUH71198.1"/>
    </source>
</evidence>
<comment type="caution">
    <text evidence="4">The sequence shown here is derived from an EMBL/GenBank/DDBJ whole genome shotgun (WGS) entry which is preliminary data.</text>
</comment>
<sequence length="206" mass="22617">MNVKTVGRKASINSQEIISAALNLVGPHRSISSLSLREVTREAGIAPNSFYRHFKDVEALNIAIIELAGKHLRTIIRDARTLIINERSVVRVSVECFFSEMSKPGSTLPILLREGTVGSGDFQDAIKKQLDFFAHELQTDLEKANAISKRYQTDETLVVAKAVTQLVFAMGGIALNSPESDLKKTTEETVLMVKFILKGASSAKTE</sequence>
<evidence type="ECO:0000313" key="5">
    <source>
        <dbReference type="Proteomes" id="UP000439994"/>
    </source>
</evidence>
<dbReference type="PANTHER" id="PTHR47752:SF1">
    <property type="entry name" value="HTH-TYPE TRANSCRIPTIONAL REPRESSOR FABR"/>
    <property type="match status" value="1"/>
</dbReference>
<evidence type="ECO:0000259" key="3">
    <source>
        <dbReference type="PROSITE" id="PS50977"/>
    </source>
</evidence>
<evidence type="ECO:0000256" key="1">
    <source>
        <dbReference type="ARBA" id="ARBA00023125"/>
    </source>
</evidence>
<dbReference type="SUPFAM" id="SSF46689">
    <property type="entry name" value="Homeodomain-like"/>
    <property type="match status" value="1"/>
</dbReference>